<name>A0A418VC09_9DEIO</name>
<dbReference type="AlphaFoldDB" id="A0A418VC09"/>
<gene>
    <name evidence="2" type="ORF">D3875_11280</name>
</gene>
<sequence>MPAMALGLTGLLGPALLVTATAALVIATGLSVSVYDVGRAVAYRYKLPVPDAVGALLGLSAFAASLSYAPLAFALALVGGAWGAGTLFLTRQHLRSAE</sequence>
<evidence type="ECO:0000256" key="1">
    <source>
        <dbReference type="SAM" id="Phobius"/>
    </source>
</evidence>
<comment type="caution">
    <text evidence="2">The sequence shown here is derived from an EMBL/GenBank/DDBJ whole genome shotgun (WGS) entry which is preliminary data.</text>
</comment>
<feature type="transmembrane region" description="Helical" evidence="1">
    <location>
        <begin position="68"/>
        <end position="89"/>
    </location>
</feature>
<dbReference type="Proteomes" id="UP000286287">
    <property type="component" value="Unassembled WGS sequence"/>
</dbReference>
<protein>
    <submittedName>
        <fullName evidence="2">Uncharacterized protein</fullName>
    </submittedName>
</protein>
<keyword evidence="1" id="KW-0472">Membrane</keyword>
<keyword evidence="1" id="KW-0812">Transmembrane</keyword>
<proteinExistence type="predicted"/>
<keyword evidence="1" id="KW-1133">Transmembrane helix</keyword>
<evidence type="ECO:0000313" key="2">
    <source>
        <dbReference type="EMBL" id="RJF73681.1"/>
    </source>
</evidence>
<dbReference type="EMBL" id="QYUJ01000014">
    <property type="protein sequence ID" value="RJF73681.1"/>
    <property type="molecule type" value="Genomic_DNA"/>
</dbReference>
<organism evidence="2 3">
    <name type="scientific">Deinococcus cavernae</name>
    <dbReference type="NCBI Taxonomy" id="2320857"/>
    <lineage>
        <taxon>Bacteria</taxon>
        <taxon>Thermotogati</taxon>
        <taxon>Deinococcota</taxon>
        <taxon>Deinococci</taxon>
        <taxon>Deinococcales</taxon>
        <taxon>Deinococcaceae</taxon>
        <taxon>Deinococcus</taxon>
    </lineage>
</organism>
<accession>A0A418VC09</accession>
<evidence type="ECO:0000313" key="3">
    <source>
        <dbReference type="Proteomes" id="UP000286287"/>
    </source>
</evidence>
<reference evidence="2 3" key="1">
    <citation type="submission" date="2018-09" db="EMBL/GenBank/DDBJ databases">
        <authorList>
            <person name="Zhu H."/>
        </authorList>
    </citation>
    <scope>NUCLEOTIDE SEQUENCE [LARGE SCALE GENOMIC DNA]</scope>
    <source>
        <strain evidence="2 3">K2S05-167</strain>
    </source>
</reference>
<keyword evidence="3" id="KW-1185">Reference proteome</keyword>